<accession>A0AAW1YQN2</accession>
<evidence type="ECO:0000313" key="2">
    <source>
        <dbReference type="EMBL" id="KAK9951018.1"/>
    </source>
</evidence>
<sequence length="74" mass="8479">MIHKHLEIRAGRNPPSTGYTFARLIQRQTTAGNSTHERIQAKDWGITLAAEKPTRRSQTSKKPNRRSRTGKRPE</sequence>
<keyword evidence="3" id="KW-1185">Reference proteome</keyword>
<feature type="compositionally biased region" description="Basic residues" evidence="1">
    <location>
        <begin position="58"/>
        <end position="74"/>
    </location>
</feature>
<protein>
    <submittedName>
        <fullName evidence="2">Uncharacterized protein</fullName>
    </submittedName>
</protein>
<dbReference type="Proteomes" id="UP001457282">
    <property type="component" value="Unassembled WGS sequence"/>
</dbReference>
<comment type="caution">
    <text evidence="2">The sequence shown here is derived from an EMBL/GenBank/DDBJ whole genome shotgun (WGS) entry which is preliminary data.</text>
</comment>
<organism evidence="2 3">
    <name type="scientific">Rubus argutus</name>
    <name type="common">Southern blackberry</name>
    <dbReference type="NCBI Taxonomy" id="59490"/>
    <lineage>
        <taxon>Eukaryota</taxon>
        <taxon>Viridiplantae</taxon>
        <taxon>Streptophyta</taxon>
        <taxon>Embryophyta</taxon>
        <taxon>Tracheophyta</taxon>
        <taxon>Spermatophyta</taxon>
        <taxon>Magnoliopsida</taxon>
        <taxon>eudicotyledons</taxon>
        <taxon>Gunneridae</taxon>
        <taxon>Pentapetalae</taxon>
        <taxon>rosids</taxon>
        <taxon>fabids</taxon>
        <taxon>Rosales</taxon>
        <taxon>Rosaceae</taxon>
        <taxon>Rosoideae</taxon>
        <taxon>Rosoideae incertae sedis</taxon>
        <taxon>Rubus</taxon>
    </lineage>
</organism>
<reference evidence="2 3" key="1">
    <citation type="journal article" date="2023" name="G3 (Bethesda)">
        <title>A chromosome-length genome assembly and annotation of blackberry (Rubus argutus, cv. 'Hillquist').</title>
        <authorList>
            <person name="Bruna T."/>
            <person name="Aryal R."/>
            <person name="Dudchenko O."/>
            <person name="Sargent D.J."/>
            <person name="Mead D."/>
            <person name="Buti M."/>
            <person name="Cavallini A."/>
            <person name="Hytonen T."/>
            <person name="Andres J."/>
            <person name="Pham M."/>
            <person name="Weisz D."/>
            <person name="Mascagni F."/>
            <person name="Usai G."/>
            <person name="Natali L."/>
            <person name="Bassil N."/>
            <person name="Fernandez G.E."/>
            <person name="Lomsadze A."/>
            <person name="Armour M."/>
            <person name="Olukolu B."/>
            <person name="Poorten T."/>
            <person name="Britton C."/>
            <person name="Davik J."/>
            <person name="Ashrafi H."/>
            <person name="Aiden E.L."/>
            <person name="Borodovsky M."/>
            <person name="Worthington M."/>
        </authorList>
    </citation>
    <scope>NUCLEOTIDE SEQUENCE [LARGE SCALE GENOMIC DNA]</scope>
    <source>
        <strain evidence="2">PI 553951</strain>
    </source>
</reference>
<dbReference type="EMBL" id="JBEDUW010000001">
    <property type="protein sequence ID" value="KAK9951018.1"/>
    <property type="molecule type" value="Genomic_DNA"/>
</dbReference>
<proteinExistence type="predicted"/>
<feature type="region of interest" description="Disordered" evidence="1">
    <location>
        <begin position="45"/>
        <end position="74"/>
    </location>
</feature>
<name>A0AAW1YQN2_RUBAR</name>
<gene>
    <name evidence="2" type="ORF">M0R45_006480</name>
</gene>
<evidence type="ECO:0000313" key="3">
    <source>
        <dbReference type="Proteomes" id="UP001457282"/>
    </source>
</evidence>
<dbReference type="AlphaFoldDB" id="A0AAW1YQN2"/>
<evidence type="ECO:0000256" key="1">
    <source>
        <dbReference type="SAM" id="MobiDB-lite"/>
    </source>
</evidence>